<reference evidence="8" key="1">
    <citation type="submission" date="2025-08" db="UniProtKB">
        <authorList>
            <consortium name="RefSeq"/>
        </authorList>
    </citation>
    <scope>IDENTIFICATION</scope>
    <source>
        <tissue evidence="8">Gonads</tissue>
    </source>
</reference>
<dbReference type="GO" id="GO:0016020">
    <property type="term" value="C:membrane"/>
    <property type="evidence" value="ECO:0007669"/>
    <property type="project" value="UniProtKB-SubCell"/>
</dbReference>
<keyword evidence="5" id="KW-0175">Coiled coil</keyword>
<dbReference type="AlphaFoldDB" id="A0A1S3IBD3"/>
<dbReference type="RefSeq" id="XP_013395570.1">
    <property type="nucleotide sequence ID" value="XM_013540116.1"/>
</dbReference>
<gene>
    <name evidence="8" type="primary">LOC106162720</name>
</gene>
<dbReference type="PANTHER" id="PTHR23423">
    <property type="entry name" value="ORGANIC SOLUTE TRANSPORTER-RELATED"/>
    <property type="match status" value="1"/>
</dbReference>
<dbReference type="Pfam" id="PF03619">
    <property type="entry name" value="Solute_trans_a"/>
    <property type="match status" value="1"/>
</dbReference>
<sequence length="347" mass="39476">MDTVNCSDDIPHSWEYFQGLDVGGIALISICGFLTMITVILYLVEIMYIRNNIMDWTRRQKTILLLGLYPVFSFTSMMGICVPRASTLATLASTIYLSICIFAFLHLMINYYGDNESMIQQLSQYSIPLRSPPCCCCCFCLPNIKLTIKNLRIIKRLVHQIIIVSPMVAFLSAVFWADGLYTRNFGNPMSAYTYLTAIKVVSTLTAMYGLLLLFRVSRLPLKHYSIQPKFILLQLVLVAANLQNTVTTLLATVKVIPCTSLMPSSSRAQFLDHVLITFEMFLLSLVARFIYRKKLQKLEDNLKQTDEEEEDDEVARKHVPHRLSTVGLVKEREGYGTTDTTILNFDL</sequence>
<accession>A0A1S3IBD3</accession>
<evidence type="ECO:0000313" key="8">
    <source>
        <dbReference type="RefSeq" id="XP_013395570.1"/>
    </source>
</evidence>
<proteinExistence type="predicted"/>
<evidence type="ECO:0000256" key="4">
    <source>
        <dbReference type="ARBA" id="ARBA00023136"/>
    </source>
</evidence>
<keyword evidence="7" id="KW-1185">Reference proteome</keyword>
<feature type="transmembrane region" description="Helical" evidence="6">
    <location>
        <begin position="189"/>
        <end position="214"/>
    </location>
</feature>
<evidence type="ECO:0000256" key="6">
    <source>
        <dbReference type="SAM" id="Phobius"/>
    </source>
</evidence>
<feature type="transmembrane region" description="Helical" evidence="6">
    <location>
        <begin position="273"/>
        <end position="291"/>
    </location>
</feature>
<evidence type="ECO:0000256" key="5">
    <source>
        <dbReference type="SAM" id="Coils"/>
    </source>
</evidence>
<dbReference type="SMART" id="SM01417">
    <property type="entry name" value="Solute_trans_a"/>
    <property type="match status" value="1"/>
</dbReference>
<feature type="coiled-coil region" evidence="5">
    <location>
        <begin position="288"/>
        <end position="315"/>
    </location>
</feature>
<dbReference type="InterPro" id="IPR005178">
    <property type="entry name" value="Ostalpha/TMEM184C"/>
</dbReference>
<protein>
    <submittedName>
        <fullName evidence="8">Organic solute transporter subunit alpha isoform X2</fullName>
    </submittedName>
</protein>
<dbReference type="OrthoDB" id="5832279at2759"/>
<keyword evidence="3 6" id="KW-1133">Transmembrane helix</keyword>
<name>A0A1S3IBD3_LINAN</name>
<evidence type="ECO:0000313" key="7">
    <source>
        <dbReference type="Proteomes" id="UP000085678"/>
    </source>
</evidence>
<feature type="transmembrane region" description="Helical" evidence="6">
    <location>
        <begin position="91"/>
        <end position="112"/>
    </location>
</feature>
<keyword evidence="2 6" id="KW-0812">Transmembrane</keyword>
<evidence type="ECO:0000256" key="2">
    <source>
        <dbReference type="ARBA" id="ARBA00022692"/>
    </source>
</evidence>
<feature type="transmembrane region" description="Helical" evidence="6">
    <location>
        <begin position="230"/>
        <end position="253"/>
    </location>
</feature>
<comment type="subcellular location">
    <subcellularLocation>
        <location evidence="1">Membrane</location>
        <topology evidence="1">Multi-pass membrane protein</topology>
    </subcellularLocation>
</comment>
<dbReference type="Proteomes" id="UP000085678">
    <property type="component" value="Unplaced"/>
</dbReference>
<dbReference type="GeneID" id="106162720"/>
<organism evidence="7 8">
    <name type="scientific">Lingula anatina</name>
    <name type="common">Brachiopod</name>
    <name type="synonym">Lingula unguis</name>
    <dbReference type="NCBI Taxonomy" id="7574"/>
    <lineage>
        <taxon>Eukaryota</taxon>
        <taxon>Metazoa</taxon>
        <taxon>Spiralia</taxon>
        <taxon>Lophotrochozoa</taxon>
        <taxon>Brachiopoda</taxon>
        <taxon>Linguliformea</taxon>
        <taxon>Lingulata</taxon>
        <taxon>Lingulida</taxon>
        <taxon>Linguloidea</taxon>
        <taxon>Lingulidae</taxon>
        <taxon>Lingula</taxon>
    </lineage>
</organism>
<evidence type="ECO:0000256" key="1">
    <source>
        <dbReference type="ARBA" id="ARBA00004141"/>
    </source>
</evidence>
<feature type="transmembrane region" description="Helical" evidence="6">
    <location>
        <begin position="157"/>
        <end position="177"/>
    </location>
</feature>
<evidence type="ECO:0000256" key="3">
    <source>
        <dbReference type="ARBA" id="ARBA00022989"/>
    </source>
</evidence>
<keyword evidence="4 6" id="KW-0472">Membrane</keyword>
<feature type="transmembrane region" description="Helical" evidence="6">
    <location>
        <begin position="22"/>
        <end position="44"/>
    </location>
</feature>
<feature type="transmembrane region" description="Helical" evidence="6">
    <location>
        <begin position="64"/>
        <end position="85"/>
    </location>
</feature>